<dbReference type="OrthoDB" id="270858at2157"/>
<sequence>MTRVGTAFRSGLAELRRTPLLVALLIVGPAYVVSVFAFVAPDGPAVLHLGDETVRTTLSKAFPAMTTPMTAALLSGIAGLFLMETAAAADARLVVAGYRPREVVLARLGLVAGVAVIATGVSVGMMRTTFRPEHLGWFLLGVGLTALTYGLLGLLVGVVLDRLVGVYLVLFGSMIDLFIFQNPLATDPPALARLLPGHYPLELSTAAGFTGDVAVTDILGACAYLAVLTGLAIAAFYREMELS</sequence>
<feature type="transmembrane region" description="Helical" evidence="1">
    <location>
        <begin position="163"/>
        <end position="180"/>
    </location>
</feature>
<feature type="transmembrane region" description="Helical" evidence="1">
    <location>
        <begin position="218"/>
        <end position="237"/>
    </location>
</feature>
<organism evidence="2 3">
    <name type="scientific">Halovenus carboxidivorans</name>
    <dbReference type="NCBI Taxonomy" id="2692199"/>
    <lineage>
        <taxon>Archaea</taxon>
        <taxon>Methanobacteriati</taxon>
        <taxon>Methanobacteriota</taxon>
        <taxon>Stenosarchaea group</taxon>
        <taxon>Halobacteria</taxon>
        <taxon>Halobacteriales</taxon>
        <taxon>Haloarculaceae</taxon>
        <taxon>Halovenus</taxon>
    </lineage>
</organism>
<reference evidence="2 3" key="1">
    <citation type="submission" date="2019-12" db="EMBL/GenBank/DDBJ databases">
        <title>Isolation and characterization of three novel carbon monoxide-oxidizing members of Halobacteria from salione crusts and soils.</title>
        <authorList>
            <person name="Myers M.R."/>
            <person name="King G.M."/>
        </authorList>
    </citation>
    <scope>NUCLEOTIDE SEQUENCE [LARGE SCALE GENOMIC DNA]</scope>
    <source>
        <strain evidence="2 3">WSH3</strain>
    </source>
</reference>
<dbReference type="Proteomes" id="UP000466535">
    <property type="component" value="Unassembled WGS sequence"/>
</dbReference>
<dbReference type="AlphaFoldDB" id="A0A6B0T4L1"/>
<protein>
    <submittedName>
        <fullName evidence="2">ABC transporter permease</fullName>
    </submittedName>
</protein>
<keyword evidence="1" id="KW-0812">Transmembrane</keyword>
<evidence type="ECO:0000313" key="3">
    <source>
        <dbReference type="Proteomes" id="UP000466535"/>
    </source>
</evidence>
<evidence type="ECO:0000313" key="2">
    <source>
        <dbReference type="EMBL" id="MXR50453.1"/>
    </source>
</evidence>
<gene>
    <name evidence="2" type="ORF">GRX03_02380</name>
</gene>
<dbReference type="EMBL" id="WUUT01000001">
    <property type="protein sequence ID" value="MXR50453.1"/>
    <property type="molecule type" value="Genomic_DNA"/>
</dbReference>
<keyword evidence="1" id="KW-0472">Membrane</keyword>
<feature type="transmembrane region" description="Helical" evidence="1">
    <location>
        <begin position="135"/>
        <end position="156"/>
    </location>
</feature>
<comment type="caution">
    <text evidence="2">The sequence shown here is derived from an EMBL/GenBank/DDBJ whole genome shotgun (WGS) entry which is preliminary data.</text>
</comment>
<feature type="transmembrane region" description="Helical" evidence="1">
    <location>
        <begin position="61"/>
        <end position="83"/>
    </location>
</feature>
<dbReference type="RefSeq" id="WP_159762580.1">
    <property type="nucleotide sequence ID" value="NZ_WUUT01000001.1"/>
</dbReference>
<accession>A0A6B0T4L1</accession>
<proteinExistence type="predicted"/>
<feature type="transmembrane region" description="Helical" evidence="1">
    <location>
        <begin position="104"/>
        <end position="123"/>
    </location>
</feature>
<evidence type="ECO:0000256" key="1">
    <source>
        <dbReference type="SAM" id="Phobius"/>
    </source>
</evidence>
<name>A0A6B0T4L1_9EURY</name>
<keyword evidence="3" id="KW-1185">Reference proteome</keyword>
<feature type="transmembrane region" description="Helical" evidence="1">
    <location>
        <begin position="20"/>
        <end position="41"/>
    </location>
</feature>
<keyword evidence="1" id="KW-1133">Transmembrane helix</keyword>